<dbReference type="Proteomes" id="UP000028990">
    <property type="component" value="Unassembled WGS sequence"/>
</dbReference>
<sequence length="111" mass="12147">MQRKDGSSPGSWGKLASANISQEDICSAIGKAFGAQMAELNMELTRTAAVRSEGYSNASFQARSDLDHPVEKLLKFLQEELKIVLRDWSQRRASGTVMSGQAHLPSQFSMA</sequence>
<gene>
    <name evidence="1" type="ORF">H920_15565</name>
</gene>
<evidence type="ECO:0000313" key="2">
    <source>
        <dbReference type="Proteomes" id="UP000028990"/>
    </source>
</evidence>
<accession>A0A091CYT9</accession>
<reference evidence="1 2" key="1">
    <citation type="submission" date="2013-11" db="EMBL/GenBank/DDBJ databases">
        <title>The Damaraland mole rat (Fukomys damarensis) genome and evolution of African mole rats.</title>
        <authorList>
            <person name="Gladyshev V.N."/>
            <person name="Fang X."/>
        </authorList>
    </citation>
    <scope>NUCLEOTIDE SEQUENCE [LARGE SCALE GENOMIC DNA]</scope>
    <source>
        <tissue evidence="1">Liver</tissue>
    </source>
</reference>
<dbReference type="EMBL" id="KN123827">
    <property type="protein sequence ID" value="KFO23060.1"/>
    <property type="molecule type" value="Genomic_DNA"/>
</dbReference>
<organism evidence="1 2">
    <name type="scientific">Fukomys damarensis</name>
    <name type="common">Damaraland mole rat</name>
    <name type="synonym">Cryptomys damarensis</name>
    <dbReference type="NCBI Taxonomy" id="885580"/>
    <lineage>
        <taxon>Eukaryota</taxon>
        <taxon>Metazoa</taxon>
        <taxon>Chordata</taxon>
        <taxon>Craniata</taxon>
        <taxon>Vertebrata</taxon>
        <taxon>Euteleostomi</taxon>
        <taxon>Mammalia</taxon>
        <taxon>Eutheria</taxon>
        <taxon>Euarchontoglires</taxon>
        <taxon>Glires</taxon>
        <taxon>Rodentia</taxon>
        <taxon>Hystricomorpha</taxon>
        <taxon>Bathyergidae</taxon>
        <taxon>Fukomys</taxon>
    </lineage>
</organism>
<dbReference type="eggNOG" id="KOG3747">
    <property type="taxonomic scope" value="Eukaryota"/>
</dbReference>
<name>A0A091CYT9_FUKDA</name>
<dbReference type="AlphaFoldDB" id="A0A091CYT9"/>
<keyword evidence="2" id="KW-1185">Reference proteome</keyword>
<protein>
    <submittedName>
        <fullName evidence="1">Uncharacterized protein</fullName>
    </submittedName>
</protein>
<evidence type="ECO:0000313" key="1">
    <source>
        <dbReference type="EMBL" id="KFO23060.1"/>
    </source>
</evidence>
<proteinExistence type="predicted"/>